<dbReference type="InterPro" id="IPR015424">
    <property type="entry name" value="PyrdxlP-dep_Trfase"/>
</dbReference>
<proteinExistence type="predicted"/>
<accession>A0A6H1ZD69</accession>
<dbReference type="InterPro" id="IPR015421">
    <property type="entry name" value="PyrdxlP-dep_Trfase_major"/>
</dbReference>
<name>A0A6H1ZD69_9ZZZZ</name>
<dbReference type="PIRSF" id="PIRSF000390">
    <property type="entry name" value="PLP_StrS"/>
    <property type="match status" value="1"/>
</dbReference>
<dbReference type="SUPFAM" id="SSF53383">
    <property type="entry name" value="PLP-dependent transferases"/>
    <property type="match status" value="1"/>
</dbReference>
<dbReference type="PANTHER" id="PTHR30244:SF34">
    <property type="entry name" value="DTDP-4-AMINO-4,6-DIDEOXYGALACTOSE TRANSAMINASE"/>
    <property type="match status" value="1"/>
</dbReference>
<dbReference type="PANTHER" id="PTHR30244">
    <property type="entry name" value="TRANSAMINASE"/>
    <property type="match status" value="1"/>
</dbReference>
<protein>
    <submittedName>
        <fullName evidence="1">Putative DegT/DnrJ/EryC1/StrS aminotransferase family protein</fullName>
    </submittedName>
</protein>
<dbReference type="GO" id="GO:0008483">
    <property type="term" value="F:transaminase activity"/>
    <property type="evidence" value="ECO:0007669"/>
    <property type="project" value="UniProtKB-KW"/>
</dbReference>
<dbReference type="AlphaFoldDB" id="A0A6H1ZD69"/>
<reference evidence="1" key="1">
    <citation type="submission" date="2020-03" db="EMBL/GenBank/DDBJ databases">
        <title>The deep terrestrial virosphere.</title>
        <authorList>
            <person name="Holmfeldt K."/>
            <person name="Nilsson E."/>
            <person name="Simone D."/>
            <person name="Lopez-Fernandez M."/>
            <person name="Wu X."/>
            <person name="de Brujin I."/>
            <person name="Lundin D."/>
            <person name="Andersson A."/>
            <person name="Bertilsson S."/>
            <person name="Dopson M."/>
        </authorList>
    </citation>
    <scope>NUCLEOTIDE SEQUENCE</scope>
    <source>
        <strain evidence="1">TM448A00237</strain>
    </source>
</reference>
<dbReference type="GO" id="GO:0000271">
    <property type="term" value="P:polysaccharide biosynthetic process"/>
    <property type="evidence" value="ECO:0007669"/>
    <property type="project" value="TreeGrafter"/>
</dbReference>
<evidence type="ECO:0000313" key="1">
    <source>
        <dbReference type="EMBL" id="QJA45399.1"/>
    </source>
</evidence>
<dbReference type="InterPro" id="IPR000653">
    <property type="entry name" value="DegT/StrS_aminotransferase"/>
</dbReference>
<gene>
    <name evidence="1" type="ORF">TM448A00237_0005</name>
</gene>
<keyword evidence="1" id="KW-0808">Transferase</keyword>
<dbReference type="InterPro" id="IPR015422">
    <property type="entry name" value="PyrdxlP-dep_Trfase_small"/>
</dbReference>
<dbReference type="EMBL" id="MT143990">
    <property type="protein sequence ID" value="QJA45399.1"/>
    <property type="molecule type" value="Genomic_DNA"/>
</dbReference>
<organism evidence="1">
    <name type="scientific">viral metagenome</name>
    <dbReference type="NCBI Taxonomy" id="1070528"/>
    <lineage>
        <taxon>unclassified sequences</taxon>
        <taxon>metagenomes</taxon>
        <taxon>organismal metagenomes</taxon>
    </lineage>
</organism>
<dbReference type="CDD" id="cd00616">
    <property type="entry name" value="AHBA_syn"/>
    <property type="match status" value="1"/>
</dbReference>
<sequence length="364" mass="40716">MINVFGCLTGAEELEEIKSSMDAQWMGMGPKVEKFEKLMSGKIGLDFVAVDNCSNALYMALKILDLPKGSEVIVPAITWISCANAVIVAGLTPIFADCDYDTINVTDETITEVITKRTKAIMIVHYAGLPTEINATLPVIADCAHAIDTYNSGYHIAKLSDISVFSFDPIKNIATCELGGITALNPAYTSKARSLRYCGVLKSGYQASSDKNRWWEYEVGAPFIKMLPNDISASIAIAQFEKLSRLQSKRKAIWDTYQQQFKDLDWCLTPPPIPEYVQHSYFTYYLRILNGKRDELAKFLLDNGIYTTVRYQPLHLIKSYQCQQKLPVAELLNEQLINLPLHPSITSEQLVYIVGKVVQFGKGK</sequence>
<dbReference type="Gene3D" id="3.40.640.10">
    <property type="entry name" value="Type I PLP-dependent aspartate aminotransferase-like (Major domain)"/>
    <property type="match status" value="1"/>
</dbReference>
<dbReference type="GO" id="GO:0030170">
    <property type="term" value="F:pyridoxal phosphate binding"/>
    <property type="evidence" value="ECO:0007669"/>
    <property type="project" value="TreeGrafter"/>
</dbReference>
<dbReference type="Gene3D" id="3.90.1150.10">
    <property type="entry name" value="Aspartate Aminotransferase, domain 1"/>
    <property type="match status" value="1"/>
</dbReference>
<keyword evidence="1" id="KW-0032">Aminotransferase</keyword>
<dbReference type="Pfam" id="PF01041">
    <property type="entry name" value="DegT_DnrJ_EryC1"/>
    <property type="match status" value="1"/>
</dbReference>